<dbReference type="EMBL" id="JAVREZ010000619">
    <property type="protein sequence ID" value="MDT0488880.1"/>
    <property type="molecule type" value="Genomic_DNA"/>
</dbReference>
<dbReference type="NCBIfam" id="TIGR01766">
    <property type="entry name" value="IS200/IS605 family accessory protein TnpB-like domain"/>
    <property type="match status" value="1"/>
</dbReference>
<dbReference type="RefSeq" id="WP_311721250.1">
    <property type="nucleotide sequence ID" value="NZ_JAVREZ010000619.1"/>
</dbReference>
<keyword evidence="1" id="KW-0238">DNA-binding</keyword>
<proteinExistence type="predicted"/>
<feature type="non-terminal residue" evidence="3">
    <location>
        <position position="1"/>
    </location>
</feature>
<sequence>RERVRLRKPQRATHSSWSFHQLGQFIAYKARRAGVPVMHVDPAYTSRTCAECGHIDKVNRVSQAWFACRSCGFVDHADRNSSRNIRARAWELWRCGAQSTAP</sequence>
<feature type="non-terminal residue" evidence="3">
    <location>
        <position position="102"/>
    </location>
</feature>
<dbReference type="Pfam" id="PF07282">
    <property type="entry name" value="Cas12f1-like_TNB"/>
    <property type="match status" value="1"/>
</dbReference>
<evidence type="ECO:0000313" key="3">
    <source>
        <dbReference type="EMBL" id="MDT0488880.1"/>
    </source>
</evidence>
<dbReference type="Proteomes" id="UP001183824">
    <property type="component" value="Unassembled WGS sequence"/>
</dbReference>
<gene>
    <name evidence="3" type="ORF">RNB18_53555</name>
</gene>
<name>A0ABU2VTG3_9ACTN</name>
<organism evidence="3 4">
    <name type="scientific">Streptomyces doebereineriae</name>
    <dbReference type="NCBI Taxonomy" id="3075528"/>
    <lineage>
        <taxon>Bacteria</taxon>
        <taxon>Bacillati</taxon>
        <taxon>Actinomycetota</taxon>
        <taxon>Actinomycetes</taxon>
        <taxon>Kitasatosporales</taxon>
        <taxon>Streptomycetaceae</taxon>
        <taxon>Streptomyces</taxon>
    </lineage>
</organism>
<evidence type="ECO:0000313" key="4">
    <source>
        <dbReference type="Proteomes" id="UP001183824"/>
    </source>
</evidence>
<reference evidence="4" key="1">
    <citation type="submission" date="2023-07" db="EMBL/GenBank/DDBJ databases">
        <title>30 novel species of actinomycetes from the DSMZ collection.</title>
        <authorList>
            <person name="Nouioui I."/>
        </authorList>
    </citation>
    <scope>NUCLEOTIDE SEQUENCE [LARGE SCALE GENOMIC DNA]</scope>
    <source>
        <strain evidence="4">DSM 41640</strain>
    </source>
</reference>
<comment type="caution">
    <text evidence="3">The sequence shown here is derived from an EMBL/GenBank/DDBJ whole genome shotgun (WGS) entry which is preliminary data.</text>
</comment>
<evidence type="ECO:0000259" key="2">
    <source>
        <dbReference type="Pfam" id="PF07282"/>
    </source>
</evidence>
<keyword evidence="4" id="KW-1185">Reference proteome</keyword>
<dbReference type="InterPro" id="IPR010095">
    <property type="entry name" value="Cas12f1-like_TNB"/>
</dbReference>
<evidence type="ECO:0000256" key="1">
    <source>
        <dbReference type="ARBA" id="ARBA00023125"/>
    </source>
</evidence>
<accession>A0ABU2VTG3</accession>
<protein>
    <submittedName>
        <fullName evidence="3">Transposase</fullName>
    </submittedName>
</protein>
<feature type="domain" description="Cas12f1-like TNB" evidence="2">
    <location>
        <begin position="19"/>
        <end position="85"/>
    </location>
</feature>